<dbReference type="PANTHER" id="PTHR42942:SF1">
    <property type="entry name" value="ALKYLTRANSFERASE-LIKE PROTEIN 1"/>
    <property type="match status" value="1"/>
</dbReference>
<dbReference type="GO" id="GO:0008168">
    <property type="term" value="F:methyltransferase activity"/>
    <property type="evidence" value="ECO:0007669"/>
    <property type="project" value="UniProtKB-KW"/>
</dbReference>
<evidence type="ECO:0000313" key="3">
    <source>
        <dbReference type="EMBL" id="TDR54534.1"/>
    </source>
</evidence>
<dbReference type="Gene3D" id="1.10.10.10">
    <property type="entry name" value="Winged helix-like DNA-binding domain superfamily/Winged helix DNA-binding domain"/>
    <property type="match status" value="1"/>
</dbReference>
<evidence type="ECO:0000313" key="4">
    <source>
        <dbReference type="Proteomes" id="UP000295558"/>
    </source>
</evidence>
<dbReference type="STRING" id="1265846.PROCOU_12083"/>
<proteinExistence type="predicted"/>
<protein>
    <submittedName>
        <fullName evidence="3">Methylated-DNA-protein-cysteine methyltransferase-like protein</fullName>
    </submittedName>
</protein>
<keyword evidence="1" id="KW-0227">DNA damage</keyword>
<dbReference type="InterPro" id="IPR036388">
    <property type="entry name" value="WH-like_DNA-bd_sf"/>
</dbReference>
<dbReference type="SUPFAM" id="SSF46767">
    <property type="entry name" value="Methylated DNA-protein cysteine methyltransferase, C-terminal domain"/>
    <property type="match status" value="1"/>
</dbReference>
<evidence type="ECO:0000259" key="2">
    <source>
        <dbReference type="Pfam" id="PF01035"/>
    </source>
</evidence>
<name>A0A4R6ZQP1_9LIST</name>
<dbReference type="InterPro" id="IPR036217">
    <property type="entry name" value="MethylDNA_cys_MeTrfase_DNAb"/>
</dbReference>
<keyword evidence="4" id="KW-1185">Reference proteome</keyword>
<evidence type="ECO:0000256" key="1">
    <source>
        <dbReference type="ARBA" id="ARBA00022763"/>
    </source>
</evidence>
<dbReference type="InterPro" id="IPR014048">
    <property type="entry name" value="MethylDNA_cys_MeTrfase_DNA-bd"/>
</dbReference>
<dbReference type="Pfam" id="PF01035">
    <property type="entry name" value="DNA_binding_1"/>
    <property type="match status" value="1"/>
</dbReference>
<dbReference type="CDD" id="cd06445">
    <property type="entry name" value="ATase"/>
    <property type="match status" value="1"/>
</dbReference>
<dbReference type="GO" id="GO:0006281">
    <property type="term" value="P:DNA repair"/>
    <property type="evidence" value="ECO:0007669"/>
    <property type="project" value="InterPro"/>
</dbReference>
<dbReference type="InterPro" id="IPR052520">
    <property type="entry name" value="ATL_DNA_repair"/>
</dbReference>
<dbReference type="GO" id="GO:0032259">
    <property type="term" value="P:methylation"/>
    <property type="evidence" value="ECO:0007669"/>
    <property type="project" value="UniProtKB-KW"/>
</dbReference>
<keyword evidence="3" id="KW-0808">Transferase</keyword>
<gene>
    <name evidence="3" type="ORF">DFP96_102120</name>
</gene>
<accession>A0A4R6ZQP1</accession>
<dbReference type="NCBIfam" id="TIGR00589">
    <property type="entry name" value="ogt"/>
    <property type="match status" value="1"/>
</dbReference>
<feature type="domain" description="Methylated-DNA-[protein]-cysteine S-methyltransferase DNA binding" evidence="2">
    <location>
        <begin position="6"/>
        <end position="83"/>
    </location>
</feature>
<keyword evidence="3" id="KW-0489">Methyltransferase</keyword>
<organism evidence="3 4">
    <name type="scientific">Listeria rocourtiae</name>
    <dbReference type="NCBI Taxonomy" id="647910"/>
    <lineage>
        <taxon>Bacteria</taxon>
        <taxon>Bacillati</taxon>
        <taxon>Bacillota</taxon>
        <taxon>Bacilli</taxon>
        <taxon>Bacillales</taxon>
        <taxon>Listeriaceae</taxon>
        <taxon>Listeria</taxon>
    </lineage>
</organism>
<sequence length="100" mass="11284">MVQHAQFQQDVYNLVRQIPRGKVTTYGQIAHMLGRPKNSRLVGVAMRLTPSDASIPSHRVVNSQGRLVPSWPTQYELLKAEGIPFTPNGNVRLKNCFWQG</sequence>
<dbReference type="Proteomes" id="UP000295558">
    <property type="component" value="Unassembled WGS sequence"/>
</dbReference>
<reference evidence="3 4" key="1">
    <citation type="submission" date="2019-03" db="EMBL/GenBank/DDBJ databases">
        <title>Genomic Encyclopedia of Type Strains, Phase III (KMG-III): the genomes of soil and plant-associated and newly described type strains.</title>
        <authorList>
            <person name="Whitman W."/>
        </authorList>
    </citation>
    <scope>NUCLEOTIDE SEQUENCE [LARGE SCALE GENOMIC DNA]</scope>
    <source>
        <strain evidence="3 4">CECT 7972</strain>
    </source>
</reference>
<dbReference type="PANTHER" id="PTHR42942">
    <property type="entry name" value="6-O-METHYLGUANINE DNA METHYLTRANSFERASE"/>
    <property type="match status" value="1"/>
</dbReference>
<dbReference type="EMBL" id="SNZK01000002">
    <property type="protein sequence ID" value="TDR54534.1"/>
    <property type="molecule type" value="Genomic_DNA"/>
</dbReference>
<dbReference type="RefSeq" id="WP_036072266.1">
    <property type="nucleotide sequence ID" value="NZ_SNZK01000002.1"/>
</dbReference>
<dbReference type="AlphaFoldDB" id="A0A4R6ZQP1"/>
<comment type="caution">
    <text evidence="3">The sequence shown here is derived from an EMBL/GenBank/DDBJ whole genome shotgun (WGS) entry which is preliminary data.</text>
</comment>